<feature type="compositionally biased region" description="Polar residues" evidence="1">
    <location>
        <begin position="150"/>
        <end position="159"/>
    </location>
</feature>
<dbReference type="Proteomes" id="UP001181693">
    <property type="component" value="Unassembled WGS sequence"/>
</dbReference>
<feature type="compositionally biased region" description="Polar residues" evidence="1">
    <location>
        <begin position="62"/>
        <end position="73"/>
    </location>
</feature>
<feature type="compositionally biased region" description="Basic and acidic residues" evidence="1">
    <location>
        <begin position="106"/>
        <end position="131"/>
    </location>
</feature>
<gene>
    <name evidence="2" type="ORF">GDO54_002202</name>
</gene>
<name>A0AAV3BC91_PYXAD</name>
<evidence type="ECO:0000313" key="2">
    <source>
        <dbReference type="EMBL" id="DBA34657.1"/>
    </source>
</evidence>
<organism evidence="2 3">
    <name type="scientific">Pyxicephalus adspersus</name>
    <name type="common">African bullfrog</name>
    <dbReference type="NCBI Taxonomy" id="30357"/>
    <lineage>
        <taxon>Eukaryota</taxon>
        <taxon>Metazoa</taxon>
        <taxon>Chordata</taxon>
        <taxon>Craniata</taxon>
        <taxon>Vertebrata</taxon>
        <taxon>Euteleostomi</taxon>
        <taxon>Amphibia</taxon>
        <taxon>Batrachia</taxon>
        <taxon>Anura</taxon>
        <taxon>Neobatrachia</taxon>
        <taxon>Ranoidea</taxon>
        <taxon>Pyxicephalidae</taxon>
        <taxon>Pyxicephalinae</taxon>
        <taxon>Pyxicephalus</taxon>
    </lineage>
</organism>
<evidence type="ECO:0000313" key="3">
    <source>
        <dbReference type="Proteomes" id="UP001181693"/>
    </source>
</evidence>
<dbReference type="Pfam" id="PF15880">
    <property type="entry name" value="NDUFV3"/>
    <property type="match status" value="1"/>
</dbReference>
<dbReference type="PANTHER" id="PTHR17117:SF3">
    <property type="entry name" value="NADH DEHYDROGENASE [UBIQUINONE] FLAVOPROTEIN 3, MITOCHONDRIAL"/>
    <property type="match status" value="1"/>
</dbReference>
<dbReference type="GO" id="GO:0042775">
    <property type="term" value="P:mitochondrial ATP synthesis coupled electron transport"/>
    <property type="evidence" value="ECO:0007669"/>
    <property type="project" value="TreeGrafter"/>
</dbReference>
<sequence length="352" mass="37708">MAALPVLRSVRRLRSEVALLPRIVITPRRAESGGKGAERPEINKTLLSFPAKQVRPPGGSTMGTTTILQQLGMESSVDPELGPERSEPDREEESSSSSDSDSDQEDDKKKVTETPKKKELSGQMEEKKAGEGLRNIALAVGKQVKRKPQSVDTTPSGGQDLTGELLVEVAPAVGKQVKRKPQSVETTPSGGQDLTGEHLVDVAPAVGKQVKRQPESVETTPSGGQDLAGEDLVDVAPGAVREMDAPSPGCAEQRLAGSQDVPEMSASDESRDLPGEPSASLDLQAPCEELPAAVSLTPPPSATPPPEQPFDNSKYQNQQHFLYTPFTFVDYDVELSKFRLPQPSSGRPSPWH</sequence>
<feature type="region of interest" description="Disordered" evidence="1">
    <location>
        <begin position="30"/>
        <end position="316"/>
    </location>
</feature>
<keyword evidence="3" id="KW-1185">Reference proteome</keyword>
<feature type="compositionally biased region" description="Basic and acidic residues" evidence="1">
    <location>
        <begin position="30"/>
        <end position="42"/>
    </location>
</feature>
<dbReference type="GO" id="GO:0005739">
    <property type="term" value="C:mitochondrion"/>
    <property type="evidence" value="ECO:0007669"/>
    <property type="project" value="InterPro"/>
</dbReference>
<dbReference type="AlphaFoldDB" id="A0AAV3BC91"/>
<proteinExistence type="predicted"/>
<evidence type="ECO:0000256" key="1">
    <source>
        <dbReference type="SAM" id="MobiDB-lite"/>
    </source>
</evidence>
<feature type="compositionally biased region" description="Acidic residues" evidence="1">
    <location>
        <begin position="89"/>
        <end position="105"/>
    </location>
</feature>
<feature type="compositionally biased region" description="Pro residues" evidence="1">
    <location>
        <begin position="297"/>
        <end position="308"/>
    </location>
</feature>
<dbReference type="GO" id="GO:0045271">
    <property type="term" value="C:respiratory chain complex I"/>
    <property type="evidence" value="ECO:0007669"/>
    <property type="project" value="InterPro"/>
</dbReference>
<reference evidence="2" key="1">
    <citation type="thesis" date="2020" institute="ProQuest LLC" country="789 East Eisenhower Parkway, Ann Arbor, MI, USA">
        <title>Comparative Genomics and Chromosome Evolution.</title>
        <authorList>
            <person name="Mudd A.B."/>
        </authorList>
    </citation>
    <scope>NUCLEOTIDE SEQUENCE</scope>
    <source>
        <strain evidence="2">1538</strain>
        <tissue evidence="2">Blood</tissue>
    </source>
</reference>
<comment type="caution">
    <text evidence="2">The sequence shown here is derived from an EMBL/GenBank/DDBJ whole genome shotgun (WGS) entry which is preliminary data.</text>
</comment>
<accession>A0AAV3BC91</accession>
<protein>
    <recommendedName>
        <fullName evidence="4">NADH dehydrogenase [ubiquinone] flavoprotein 3, mitochondrial</fullName>
    </recommendedName>
</protein>
<feature type="compositionally biased region" description="Polar residues" evidence="1">
    <location>
        <begin position="183"/>
        <end position="192"/>
    </location>
</feature>
<dbReference type="PANTHER" id="PTHR17117">
    <property type="entry name" value="NADH-UBIQUINONE OXIDOREDUCTASE"/>
    <property type="match status" value="1"/>
</dbReference>
<evidence type="ECO:0008006" key="4">
    <source>
        <dbReference type="Google" id="ProtNLM"/>
    </source>
</evidence>
<dbReference type="EMBL" id="DYDO01000001">
    <property type="protein sequence ID" value="DBA34657.1"/>
    <property type="molecule type" value="Genomic_DNA"/>
</dbReference>
<dbReference type="InterPro" id="IPR026193">
    <property type="entry name" value="NDUFV3"/>
</dbReference>